<dbReference type="Proteomes" id="UP000016511">
    <property type="component" value="Unassembled WGS sequence"/>
</dbReference>
<dbReference type="EMBL" id="AWSJ01000147">
    <property type="protein sequence ID" value="ERI09531.1"/>
    <property type="molecule type" value="Genomic_DNA"/>
</dbReference>
<gene>
    <name evidence="1" type="ORF">HMPREF0083_02372</name>
</gene>
<name>U1YFE6_ANEAE</name>
<evidence type="ECO:0000313" key="2">
    <source>
        <dbReference type="Proteomes" id="UP000016511"/>
    </source>
</evidence>
<accession>U1YFE6</accession>
<dbReference type="STRING" id="649747.HMPREF0083_02372"/>
<sequence length="99" mass="11590">MVATERRRLKFALPLIRSSLFVTFSTVPTHRPSFFSYLLPQKFVDLSNQMYIEEESLNTLMDRSVVFGNIEEARVLLRQLEESPLCDDKNKLFSLWMGT</sequence>
<evidence type="ECO:0000313" key="1">
    <source>
        <dbReference type="EMBL" id="ERI09531.1"/>
    </source>
</evidence>
<reference evidence="1 2" key="1">
    <citation type="submission" date="2013-08" db="EMBL/GenBank/DDBJ databases">
        <authorList>
            <person name="Weinstock G."/>
            <person name="Sodergren E."/>
            <person name="Wylie T."/>
            <person name="Fulton L."/>
            <person name="Fulton R."/>
            <person name="Fronick C."/>
            <person name="O'Laughlin M."/>
            <person name="Godfrey J."/>
            <person name="Miner T."/>
            <person name="Herter B."/>
            <person name="Appelbaum E."/>
            <person name="Cordes M."/>
            <person name="Lek S."/>
            <person name="Wollam A."/>
            <person name="Pepin K.H."/>
            <person name="Palsikar V.B."/>
            <person name="Mitreva M."/>
            <person name="Wilson R.K."/>
        </authorList>
    </citation>
    <scope>NUCLEOTIDE SEQUENCE [LARGE SCALE GENOMIC DNA]</scope>
    <source>
        <strain evidence="1 2">ATCC 12856</strain>
    </source>
</reference>
<dbReference type="HOGENOM" id="CLU_2314295_0_0_9"/>
<dbReference type="AlphaFoldDB" id="U1YFE6"/>
<comment type="caution">
    <text evidence="1">The sequence shown here is derived from an EMBL/GenBank/DDBJ whole genome shotgun (WGS) entry which is preliminary data.</text>
</comment>
<proteinExistence type="predicted"/>
<protein>
    <submittedName>
        <fullName evidence="1">Uncharacterized protein</fullName>
    </submittedName>
</protein>
<keyword evidence="2" id="KW-1185">Reference proteome</keyword>
<organism evidence="1 2">
    <name type="scientific">Aneurinibacillus aneurinilyticus ATCC 12856</name>
    <dbReference type="NCBI Taxonomy" id="649747"/>
    <lineage>
        <taxon>Bacteria</taxon>
        <taxon>Bacillati</taxon>
        <taxon>Bacillota</taxon>
        <taxon>Bacilli</taxon>
        <taxon>Bacillales</taxon>
        <taxon>Paenibacillaceae</taxon>
        <taxon>Aneurinibacillus group</taxon>
        <taxon>Aneurinibacillus</taxon>
    </lineage>
</organism>